<dbReference type="SUPFAM" id="SSF53448">
    <property type="entry name" value="Nucleotide-diphospho-sugar transferases"/>
    <property type="match status" value="1"/>
</dbReference>
<gene>
    <name evidence="3" type="ORF">SAMN04487984_0301</name>
</gene>
<feature type="domain" description="Glycosyltransferase 2-like" evidence="2">
    <location>
        <begin position="6"/>
        <end position="169"/>
    </location>
</feature>
<dbReference type="AlphaFoldDB" id="A0A1W1Y406"/>
<dbReference type="CDD" id="cd04187">
    <property type="entry name" value="DPM1_like_bac"/>
    <property type="match status" value="1"/>
</dbReference>
<feature type="transmembrane region" description="Helical" evidence="1">
    <location>
        <begin position="233"/>
        <end position="251"/>
    </location>
</feature>
<protein>
    <submittedName>
        <fullName evidence="3">Glycosyltransferase involved in cell wall bisynthesis</fullName>
    </submittedName>
</protein>
<sequence length="314" mass="36209">MQPLLSIVVPCFNEEEMIPIFYDYLENIPLPLNREYIFVNDGSKDNSLQQMKRLKQLDPSHVHYVSFSRNFGKEAGIYAGLQYAAGDFVVLMDVDLQDPPELLPEMFNILTTTDYDCVGTRRLTREGEPPIRSFFSKKFYQVINKISQTEIVDGARDYRMMTRQMVDAILQMTEYNRFSKGIFSWVGFNTKYLPYNNIERKAGETSWSFWQLLLYALDGITSFSTVPLTLSSVLGFILFILAIVLGIFFLIRTLLFGNPTSGWTSLIVIILFVSGSQLFSLGILGKYLSHIYLESKKRPLFIVKESDIRNKDRH</sequence>
<dbReference type="EMBL" id="FWXK01000001">
    <property type="protein sequence ID" value="SMC30864.1"/>
    <property type="molecule type" value="Genomic_DNA"/>
</dbReference>
<keyword evidence="3" id="KW-0808">Transferase</keyword>
<feature type="transmembrane region" description="Helical" evidence="1">
    <location>
        <begin position="263"/>
        <end position="288"/>
    </location>
</feature>
<dbReference type="InterPro" id="IPR001173">
    <property type="entry name" value="Glyco_trans_2-like"/>
</dbReference>
<evidence type="ECO:0000259" key="2">
    <source>
        <dbReference type="Pfam" id="PF00535"/>
    </source>
</evidence>
<keyword evidence="1" id="KW-0812">Transmembrane</keyword>
<evidence type="ECO:0000256" key="1">
    <source>
        <dbReference type="SAM" id="Phobius"/>
    </source>
</evidence>
<dbReference type="STRING" id="371602.SAMN04487984_0301"/>
<proteinExistence type="predicted"/>
<dbReference type="Pfam" id="PF00535">
    <property type="entry name" value="Glycos_transf_2"/>
    <property type="match status" value="1"/>
</dbReference>
<dbReference type="OrthoDB" id="9807778at2"/>
<keyword evidence="1" id="KW-0472">Membrane</keyword>
<keyword evidence="4" id="KW-1185">Reference proteome</keyword>
<dbReference type="InterPro" id="IPR029044">
    <property type="entry name" value="Nucleotide-diphossugar_trans"/>
</dbReference>
<dbReference type="GO" id="GO:0016740">
    <property type="term" value="F:transferase activity"/>
    <property type="evidence" value="ECO:0007669"/>
    <property type="project" value="UniProtKB-KW"/>
</dbReference>
<keyword evidence="1" id="KW-1133">Transmembrane helix</keyword>
<dbReference type="Gene3D" id="3.90.550.10">
    <property type="entry name" value="Spore Coat Polysaccharide Biosynthesis Protein SpsA, Chain A"/>
    <property type="match status" value="1"/>
</dbReference>
<dbReference type="InterPro" id="IPR050256">
    <property type="entry name" value="Glycosyltransferase_2"/>
</dbReference>
<reference evidence="4" key="1">
    <citation type="submission" date="2017-04" db="EMBL/GenBank/DDBJ databases">
        <authorList>
            <person name="Varghese N."/>
            <person name="Submissions S."/>
        </authorList>
    </citation>
    <scope>NUCLEOTIDE SEQUENCE [LARGE SCALE GENOMIC DNA]</scope>
    <source>
        <strain evidence="4">DSM 21500</strain>
    </source>
</reference>
<dbReference type="RefSeq" id="WP_084097902.1">
    <property type="nucleotide sequence ID" value="NZ_FWXK01000001.1"/>
</dbReference>
<feature type="transmembrane region" description="Helical" evidence="1">
    <location>
        <begin position="207"/>
        <end position="226"/>
    </location>
</feature>
<dbReference type="Proteomes" id="UP000243884">
    <property type="component" value="Unassembled WGS sequence"/>
</dbReference>
<organism evidence="3 4">
    <name type="scientific">Aerococcus suis</name>
    <dbReference type="NCBI Taxonomy" id="371602"/>
    <lineage>
        <taxon>Bacteria</taxon>
        <taxon>Bacillati</taxon>
        <taxon>Bacillota</taxon>
        <taxon>Bacilli</taxon>
        <taxon>Lactobacillales</taxon>
        <taxon>Aerococcaceae</taxon>
        <taxon>Aerococcus</taxon>
    </lineage>
</organism>
<dbReference type="GO" id="GO:0005886">
    <property type="term" value="C:plasma membrane"/>
    <property type="evidence" value="ECO:0007669"/>
    <property type="project" value="TreeGrafter"/>
</dbReference>
<evidence type="ECO:0000313" key="3">
    <source>
        <dbReference type="EMBL" id="SMC30864.1"/>
    </source>
</evidence>
<dbReference type="PANTHER" id="PTHR48090:SF8">
    <property type="entry name" value="GLYCOSYLTRANSFERASE CSBB-RELATED"/>
    <property type="match status" value="1"/>
</dbReference>
<dbReference type="PANTHER" id="PTHR48090">
    <property type="entry name" value="UNDECAPRENYL-PHOSPHATE 4-DEOXY-4-FORMAMIDO-L-ARABINOSE TRANSFERASE-RELATED"/>
    <property type="match status" value="1"/>
</dbReference>
<name>A0A1W1Y406_9LACT</name>
<accession>A0A1W1Y406</accession>
<evidence type="ECO:0000313" key="4">
    <source>
        <dbReference type="Proteomes" id="UP000243884"/>
    </source>
</evidence>